<organism evidence="1 2">
    <name type="scientific">Alicyclobacillus dauci</name>
    <dbReference type="NCBI Taxonomy" id="1475485"/>
    <lineage>
        <taxon>Bacteria</taxon>
        <taxon>Bacillati</taxon>
        <taxon>Bacillota</taxon>
        <taxon>Bacilli</taxon>
        <taxon>Bacillales</taxon>
        <taxon>Alicyclobacillaceae</taxon>
        <taxon>Alicyclobacillus</taxon>
    </lineage>
</organism>
<dbReference type="Proteomes" id="UP001164803">
    <property type="component" value="Chromosome"/>
</dbReference>
<evidence type="ECO:0000313" key="2">
    <source>
        <dbReference type="Proteomes" id="UP001164803"/>
    </source>
</evidence>
<dbReference type="EMBL" id="CP104064">
    <property type="protein sequence ID" value="WAH37702.1"/>
    <property type="molecule type" value="Genomic_DNA"/>
</dbReference>
<keyword evidence="2" id="KW-1185">Reference proteome</keyword>
<dbReference type="RefSeq" id="WP_268045219.1">
    <property type="nucleotide sequence ID" value="NZ_CP104064.1"/>
</dbReference>
<proteinExistence type="predicted"/>
<evidence type="ECO:0000313" key="1">
    <source>
        <dbReference type="EMBL" id="WAH37702.1"/>
    </source>
</evidence>
<dbReference type="NCBIfam" id="NF047593">
    <property type="entry name" value="IS66_ISAeme5_TnpA"/>
    <property type="match status" value="1"/>
</dbReference>
<protein>
    <submittedName>
        <fullName evidence="1">Helix-turn-helix domain-containing protein</fullName>
    </submittedName>
</protein>
<gene>
    <name evidence="1" type="ORF">NZD86_04105</name>
</gene>
<reference evidence="1" key="1">
    <citation type="submission" date="2022-08" db="EMBL/GenBank/DDBJ databases">
        <title>Alicyclobacillus dauci DSM2870, complete genome.</title>
        <authorList>
            <person name="Wang Q."/>
            <person name="Cai R."/>
            <person name="Wang Z."/>
        </authorList>
    </citation>
    <scope>NUCLEOTIDE SEQUENCE</scope>
    <source>
        <strain evidence="1">DSM 28700</strain>
    </source>
</reference>
<accession>A0ABY6Z4X3</accession>
<sequence>MTKKELAELRETWRERVAAFRDSGLSGAAWCAEQGIKEHQLWYWVSRFREKSPKPSVSTDFLPVQVHESIANLPLLVRVGSVAIEVHPGYDAQLLRDLVETLTGSCCI</sequence>
<name>A0ABY6Z4X3_9BACL</name>